<evidence type="ECO:0000259" key="1">
    <source>
        <dbReference type="Pfam" id="PF13087"/>
    </source>
</evidence>
<dbReference type="Pfam" id="PF13245">
    <property type="entry name" value="AAA_19"/>
    <property type="match status" value="1"/>
</dbReference>
<keyword evidence="2" id="KW-0067">ATP-binding</keyword>
<dbReference type="OrthoDB" id="9757917at2"/>
<protein>
    <submittedName>
        <fullName evidence="2">Superfamily I DNA/RNA helicase</fullName>
    </submittedName>
</protein>
<comment type="caution">
    <text evidence="2">The sequence shown here is derived from an EMBL/GenBank/DDBJ whole genome shotgun (WGS) entry which is preliminary data.</text>
</comment>
<dbReference type="InterPro" id="IPR047187">
    <property type="entry name" value="SF1_C_Upf1"/>
</dbReference>
<sequence length="1462" mass="165112">MAVHIDLSLPVSPGVNGCRPISPTDISQFIRLEQCQRYLRLRLHERTVNARFMADYGVVPQSLPPLLTRSGADFEQAVERAVAARFKKISFVSDIPREESRPDDNRQVVDLARALAPGEVIVLFQPRLEAELAGWRIRGDIDIVRLERDGDGTLRALIADMKSSTATKVEHRLQVAFYHEMLAALFDRAGIAYDRIDLAILYRGPADDDQSLSEADAAEREAQRRNAEIYFGTNDGLLEVIADPESYLESVRDLVTGPDSTALRVSQAEFATIPYHLTYKCDGCLYNEFCMKWSAEHDDLSLLPHLTAREKQIVRRAGIETVRDLATLKEFRQESPDTPAYWSDLVPAPGKEALVQQLAVTRPVGPRLDELVHRARWYRKRWKHDELAALPAIPNAGYGSLPYCDAEHNPNLIRVYIDVQHDYLNDRIYMLGALVAGYENGIEQPERRRSIVQLAEEPPQTAEEEADLFVGWIRDTLQAVVELAAPDSEGNPRAPIHLIFYSRFEQKLLLDGLARHAGAILGATALYDFLTQRAAFDSPVASFLDEEIRERKNYPMVCQSLQSVAAYLKFDWNVPEPYREIFRTRLFDFWGKLEPDTVASGESPWYTSRSRFNSQIPLEYAYAAWSELERPEQGRDDFAAYRQATPDLLRGFQARRLEALERITRDFPGNRQTEKTAFDLPDLAGFDEQARTLAQALDEFVTIERHVDLNAWKSARLAPPERRALSGDTLLVRYREADQDPEVAERNRENERLRRLREEYAQAYLLENPDADKPQLTEEQKQETEWSQDGMRFRLQLECAGIECGIDELLSLTTMKVGDRLILSPRTTVDSRLPVEEQTEFTPTPKQMLYGTRAELMSIDVDRDASGRARRAYIEVEIRDAFGGGWSRGFLFSSSFGRPLENGCCYTLDPDPNDIYGYWCAKVTGDLCAIEAGQKKGHHTLYDRLIDPLAARVNWPHEAVAGQQRFLEGLDALHRAGALNAFEPSKREFIGSHGEAPILPVQGPPGTGKSYSTAFALFARLQGALAAGRDFRAFVSCKTHAATDVLLKNVAQVQARLRDIQSSRPEIFADFFDARLLDVPLFRFRPKADLPDGVAALRRKEELLPGMPRAVETILARQWCVVAATPGGIYGMIKEKWSSNHFGHDVCDCLILDEASQLNLAEAIMAGLPLKPDGQVIVVGDHRQMPPIIKHDWNAEPRRTFKQFRAYESLFLALQPLGLPAIRFQESFRLHADMAEFLRREIYQQDGIPYFSRKRDVLPAFAHPDPFIAGVLAPEHPLIVVVHSEAESQLRNPFEQALIAPILEALADPRAYGYGPERGLGVVVPHRAQRSALRDAVPQVTKRNPGSGLVVCSAVDTVERFQGDERTVILVSATESDREYLLASSEFLLDPRRLTVALSRAKRKMILVASETVFSLFSPDEEVFANAQLWKNLLRRTCTVDLWQGERYGRRVQVWGNAVSGQ</sequence>
<evidence type="ECO:0000313" key="2">
    <source>
        <dbReference type="EMBL" id="CCF84422.1"/>
    </source>
</evidence>
<dbReference type="GO" id="GO:0004386">
    <property type="term" value="F:helicase activity"/>
    <property type="evidence" value="ECO:0007669"/>
    <property type="project" value="UniProtKB-KW"/>
</dbReference>
<dbReference type="SUPFAM" id="SSF52540">
    <property type="entry name" value="P-loop containing nucleoside triphosphate hydrolases"/>
    <property type="match status" value="1"/>
</dbReference>
<reference evidence="2 3" key="1">
    <citation type="journal article" date="2012" name="ISME J.">
        <title>Nitrification expanded: discovery, physiology and genomics of a nitrite-oxidizing bacterium from the phylum Chloroflexi.</title>
        <authorList>
            <person name="Sorokin D.Y."/>
            <person name="Lucker S."/>
            <person name="Vejmelkova D."/>
            <person name="Kostrikina N.A."/>
            <person name="Kleerebezem R."/>
            <person name="Rijpstra W.I."/>
            <person name="Damste J.S."/>
            <person name="Le Paslier D."/>
            <person name="Muyzer G."/>
            <person name="Wagner M."/>
            <person name="van Loosdrecht M.C."/>
            <person name="Daims H."/>
        </authorList>
    </citation>
    <scope>NUCLEOTIDE SEQUENCE [LARGE SCALE GENOMIC DNA]</scope>
    <source>
        <strain evidence="3">none</strain>
    </source>
</reference>
<dbReference type="Gene3D" id="3.40.50.300">
    <property type="entry name" value="P-loop containing nucleotide triphosphate hydrolases"/>
    <property type="match status" value="2"/>
</dbReference>
<keyword evidence="2" id="KW-0378">Hydrolase</keyword>
<dbReference type="InterPro" id="IPR027417">
    <property type="entry name" value="P-loop_NTPase"/>
</dbReference>
<evidence type="ECO:0000313" key="3">
    <source>
        <dbReference type="Proteomes" id="UP000004221"/>
    </source>
</evidence>
<dbReference type="Proteomes" id="UP000004221">
    <property type="component" value="Unassembled WGS sequence"/>
</dbReference>
<organism evidence="2 3">
    <name type="scientific">Nitrolancea hollandica Lb</name>
    <dbReference type="NCBI Taxonomy" id="1129897"/>
    <lineage>
        <taxon>Bacteria</taxon>
        <taxon>Pseudomonadati</taxon>
        <taxon>Thermomicrobiota</taxon>
        <taxon>Thermomicrobia</taxon>
        <taxon>Sphaerobacterales</taxon>
        <taxon>Sphaerobacterineae</taxon>
        <taxon>Sphaerobacteraceae</taxon>
        <taxon>Nitrolancea</taxon>
    </lineage>
</organism>
<dbReference type="Pfam" id="PF13087">
    <property type="entry name" value="AAA_12"/>
    <property type="match status" value="1"/>
</dbReference>
<accession>I4EIB0</accession>
<dbReference type="RefSeq" id="WP_008478584.1">
    <property type="nucleotide sequence ID" value="NZ_CAGS01000269.1"/>
</dbReference>
<proteinExistence type="predicted"/>
<dbReference type="CDD" id="cd18808">
    <property type="entry name" value="SF1_C_Upf1"/>
    <property type="match status" value="1"/>
</dbReference>
<keyword evidence="2" id="KW-0347">Helicase</keyword>
<keyword evidence="3" id="KW-1185">Reference proteome</keyword>
<feature type="domain" description="DNA2/NAM7 helicase-like C-terminal" evidence="1">
    <location>
        <begin position="1208"/>
        <end position="1410"/>
    </location>
</feature>
<dbReference type="EMBL" id="CAGS01000269">
    <property type="protein sequence ID" value="CCF84422.1"/>
    <property type="molecule type" value="Genomic_DNA"/>
</dbReference>
<keyword evidence="2" id="KW-0547">Nucleotide-binding</keyword>
<dbReference type="Gene3D" id="3.90.320.10">
    <property type="match status" value="1"/>
</dbReference>
<dbReference type="InterPro" id="IPR045055">
    <property type="entry name" value="DNA2/NAM7-like"/>
</dbReference>
<dbReference type="InterPro" id="IPR011604">
    <property type="entry name" value="PDDEXK-like_dom_sf"/>
</dbReference>
<name>I4EIB0_9BACT</name>
<gene>
    <name evidence="2" type="ORF">NITHO_3400006</name>
</gene>
<dbReference type="PANTHER" id="PTHR10887">
    <property type="entry name" value="DNA2/NAM7 HELICASE FAMILY"/>
    <property type="match status" value="1"/>
</dbReference>
<dbReference type="PANTHER" id="PTHR10887:SF495">
    <property type="entry name" value="HELICASE SENATAXIN ISOFORM X1-RELATED"/>
    <property type="match status" value="1"/>
</dbReference>
<dbReference type="InterPro" id="IPR041679">
    <property type="entry name" value="DNA2/NAM7-like_C"/>
</dbReference>